<organism evidence="2">
    <name type="scientific">Arundo donax</name>
    <name type="common">Giant reed</name>
    <name type="synonym">Donax arundinaceus</name>
    <dbReference type="NCBI Taxonomy" id="35708"/>
    <lineage>
        <taxon>Eukaryota</taxon>
        <taxon>Viridiplantae</taxon>
        <taxon>Streptophyta</taxon>
        <taxon>Embryophyta</taxon>
        <taxon>Tracheophyta</taxon>
        <taxon>Spermatophyta</taxon>
        <taxon>Magnoliopsida</taxon>
        <taxon>Liliopsida</taxon>
        <taxon>Poales</taxon>
        <taxon>Poaceae</taxon>
        <taxon>PACMAD clade</taxon>
        <taxon>Arundinoideae</taxon>
        <taxon>Arundineae</taxon>
        <taxon>Arundo</taxon>
    </lineage>
</organism>
<feature type="region of interest" description="Disordered" evidence="1">
    <location>
        <begin position="1"/>
        <end position="21"/>
    </location>
</feature>
<dbReference type="AlphaFoldDB" id="A0A0A8YKF9"/>
<sequence length="21" mass="2276">MFASVGEATRKGSKHSQIDLL</sequence>
<reference evidence="2" key="2">
    <citation type="journal article" date="2015" name="Data Brief">
        <title>Shoot transcriptome of the giant reed, Arundo donax.</title>
        <authorList>
            <person name="Barrero R.A."/>
            <person name="Guerrero F.D."/>
            <person name="Moolhuijzen P."/>
            <person name="Goolsby J.A."/>
            <person name="Tidwell J."/>
            <person name="Bellgard S.E."/>
            <person name="Bellgard M.I."/>
        </authorList>
    </citation>
    <scope>NUCLEOTIDE SEQUENCE</scope>
    <source>
        <tissue evidence="2">Shoot tissue taken approximately 20 cm above the soil surface</tissue>
    </source>
</reference>
<accession>A0A0A8YKF9</accession>
<evidence type="ECO:0000313" key="2">
    <source>
        <dbReference type="EMBL" id="JAD26631.1"/>
    </source>
</evidence>
<name>A0A0A8YKF9_ARUDO</name>
<reference evidence="2" key="1">
    <citation type="submission" date="2014-09" db="EMBL/GenBank/DDBJ databases">
        <authorList>
            <person name="Magalhaes I.L.F."/>
            <person name="Oliveira U."/>
            <person name="Santos F.R."/>
            <person name="Vidigal T.H.D.A."/>
            <person name="Brescovit A.D."/>
            <person name="Santos A.J."/>
        </authorList>
    </citation>
    <scope>NUCLEOTIDE SEQUENCE</scope>
    <source>
        <tissue evidence="2">Shoot tissue taken approximately 20 cm above the soil surface</tissue>
    </source>
</reference>
<protein>
    <submittedName>
        <fullName evidence="2">Uncharacterized protein</fullName>
    </submittedName>
</protein>
<dbReference type="EMBL" id="GBRH01271264">
    <property type="protein sequence ID" value="JAD26631.1"/>
    <property type="molecule type" value="Transcribed_RNA"/>
</dbReference>
<proteinExistence type="predicted"/>
<evidence type="ECO:0000256" key="1">
    <source>
        <dbReference type="SAM" id="MobiDB-lite"/>
    </source>
</evidence>